<reference evidence="2 3" key="1">
    <citation type="journal article" date="2014" name="Int. J. Syst. Evol. Microbiol.">
        <title>Complete genome sequence of Corynebacterium casei LMG S-19264T (=DSM 44701T), isolated from a smear-ripened cheese.</title>
        <authorList>
            <consortium name="US DOE Joint Genome Institute (JGI-PGF)"/>
            <person name="Walter F."/>
            <person name="Albersmeier A."/>
            <person name="Kalinowski J."/>
            <person name="Ruckert C."/>
        </authorList>
    </citation>
    <scope>NUCLEOTIDE SEQUENCE [LARGE SCALE GENOMIC DNA]</scope>
    <source>
        <strain evidence="2 3">IBRC-M 10912</strain>
    </source>
</reference>
<evidence type="ECO:0000313" key="2">
    <source>
        <dbReference type="EMBL" id="MFC4245784.1"/>
    </source>
</evidence>
<dbReference type="SUPFAM" id="SSF51182">
    <property type="entry name" value="RmlC-like cupins"/>
    <property type="match status" value="1"/>
</dbReference>
<gene>
    <name evidence="2" type="ORF">ACFOZ7_01990</name>
</gene>
<dbReference type="GeneID" id="71855263"/>
<proteinExistence type="predicted"/>
<organism evidence="2 3">
    <name type="scientific">Natribaculum luteum</name>
    <dbReference type="NCBI Taxonomy" id="1586232"/>
    <lineage>
        <taxon>Archaea</taxon>
        <taxon>Methanobacteriati</taxon>
        <taxon>Methanobacteriota</taxon>
        <taxon>Stenosarchaea group</taxon>
        <taxon>Halobacteria</taxon>
        <taxon>Halobacteriales</taxon>
        <taxon>Natrialbaceae</taxon>
        <taxon>Natribaculum</taxon>
    </lineage>
</organism>
<dbReference type="Proteomes" id="UP001595821">
    <property type="component" value="Unassembled WGS sequence"/>
</dbReference>
<dbReference type="InterPro" id="IPR014710">
    <property type="entry name" value="RmlC-like_jellyroll"/>
</dbReference>
<dbReference type="Pfam" id="PF07883">
    <property type="entry name" value="Cupin_2"/>
    <property type="match status" value="1"/>
</dbReference>
<dbReference type="RefSeq" id="WP_246968934.1">
    <property type="nucleotide sequence ID" value="NZ_CP095397.1"/>
</dbReference>
<evidence type="ECO:0000259" key="1">
    <source>
        <dbReference type="Pfam" id="PF07883"/>
    </source>
</evidence>
<evidence type="ECO:0000313" key="3">
    <source>
        <dbReference type="Proteomes" id="UP001595821"/>
    </source>
</evidence>
<protein>
    <submittedName>
        <fullName evidence="2">Cupin domain-containing protein</fullName>
    </submittedName>
</protein>
<comment type="caution">
    <text evidence="2">The sequence shown here is derived from an EMBL/GenBank/DDBJ whole genome shotgun (WGS) entry which is preliminary data.</text>
</comment>
<sequence>MYSRITIDEVEERDVDDERPTLRAIGYELRPEQMRPNVWEYEAGESNVSHRQDEQEELYVVLDGRFDATIEHDGDREVVELSRHDCLVVPPESWRQLEAREESTLLVVGSPNVKDDGIVDE</sequence>
<dbReference type="InterPro" id="IPR013096">
    <property type="entry name" value="Cupin_2"/>
</dbReference>
<accession>A0ABD5NVX3</accession>
<dbReference type="Gene3D" id="2.60.120.10">
    <property type="entry name" value="Jelly Rolls"/>
    <property type="match status" value="1"/>
</dbReference>
<dbReference type="InterPro" id="IPR011051">
    <property type="entry name" value="RmlC_Cupin_sf"/>
</dbReference>
<dbReference type="EMBL" id="JBHSDJ010000003">
    <property type="protein sequence ID" value="MFC4245784.1"/>
    <property type="molecule type" value="Genomic_DNA"/>
</dbReference>
<name>A0ABD5NVX3_9EURY</name>
<feature type="domain" description="Cupin type-2" evidence="1">
    <location>
        <begin position="38"/>
        <end position="105"/>
    </location>
</feature>
<dbReference type="AlphaFoldDB" id="A0ABD5NVX3"/>